<name>A0A7M7G106_NASVI</name>
<dbReference type="KEGG" id="nvi:100114548"/>
<feature type="compositionally biased region" description="Polar residues" evidence="1">
    <location>
        <begin position="587"/>
        <end position="597"/>
    </location>
</feature>
<feature type="compositionally biased region" description="Low complexity" evidence="1">
    <location>
        <begin position="698"/>
        <end position="717"/>
    </location>
</feature>
<evidence type="ECO:0000313" key="4">
    <source>
        <dbReference type="Proteomes" id="UP000002358"/>
    </source>
</evidence>
<dbReference type="OrthoDB" id="8192055at2759"/>
<keyword evidence="2" id="KW-0732">Signal</keyword>
<feature type="region of interest" description="Disordered" evidence="1">
    <location>
        <begin position="696"/>
        <end position="802"/>
    </location>
</feature>
<feature type="compositionally biased region" description="Low complexity" evidence="1">
    <location>
        <begin position="556"/>
        <end position="584"/>
    </location>
</feature>
<feature type="region of interest" description="Disordered" evidence="1">
    <location>
        <begin position="521"/>
        <end position="614"/>
    </location>
</feature>
<dbReference type="EnsemblMetazoa" id="XM_001599473">
    <property type="protein sequence ID" value="XP_001599523"/>
    <property type="gene ID" value="LOC100114548"/>
</dbReference>
<feature type="region of interest" description="Disordered" evidence="1">
    <location>
        <begin position="896"/>
        <end position="951"/>
    </location>
</feature>
<feature type="compositionally biased region" description="Low complexity" evidence="1">
    <location>
        <begin position="839"/>
        <end position="853"/>
    </location>
</feature>
<feature type="chain" id="PRO_5029907238" description="Mucin-5AC" evidence="2">
    <location>
        <begin position="28"/>
        <end position="1006"/>
    </location>
</feature>
<feature type="region of interest" description="Disordered" evidence="1">
    <location>
        <begin position="965"/>
        <end position="1006"/>
    </location>
</feature>
<dbReference type="RefSeq" id="XP_001599523.2">
    <property type="nucleotide sequence ID" value="XM_001599473.5"/>
</dbReference>
<evidence type="ECO:0008006" key="5">
    <source>
        <dbReference type="Google" id="ProtNLM"/>
    </source>
</evidence>
<reference evidence="3" key="1">
    <citation type="submission" date="2021-01" db="UniProtKB">
        <authorList>
            <consortium name="EnsemblMetazoa"/>
        </authorList>
    </citation>
    <scope>IDENTIFICATION</scope>
</reference>
<evidence type="ECO:0000313" key="3">
    <source>
        <dbReference type="EnsemblMetazoa" id="XP_001599523"/>
    </source>
</evidence>
<dbReference type="AlphaFoldDB" id="A0A7M7G106"/>
<feature type="compositionally biased region" description="Polar residues" evidence="1">
    <location>
        <begin position="778"/>
        <end position="802"/>
    </location>
</feature>
<feature type="compositionally biased region" description="Polar residues" evidence="1">
    <location>
        <begin position="761"/>
        <end position="771"/>
    </location>
</feature>
<dbReference type="FunCoup" id="A0A7M7G106">
    <property type="interactions" value="2"/>
</dbReference>
<feature type="compositionally biased region" description="Acidic residues" evidence="1">
    <location>
        <begin position="854"/>
        <end position="867"/>
    </location>
</feature>
<feature type="region of interest" description="Disordered" evidence="1">
    <location>
        <begin position="643"/>
        <end position="673"/>
    </location>
</feature>
<feature type="compositionally biased region" description="Low complexity" evidence="1">
    <location>
        <begin position="254"/>
        <end position="265"/>
    </location>
</feature>
<accession>A0A7M7G106</accession>
<sequence length="1006" mass="109823">MRLQLGSAIILLHICYALRTLASGATAEQYDKKQLDKPPIYGASIISSEARAARIAEFVSSHKIPDDVQDSKNARLFDNYEDRGVQDLKVPSRAHVGHENFASTSLFHDHQLSLRKSALQYYARDEQDNTARDGYNILDGVRISYENPTTMLPILTTPRDARPYDFVPVNIIHQDTKVNPLSPFNNKNLKDLSDTSLIPAGSNTRIQVKKGPNGKDYEYEYVYYYYDEEDESKVGAGVTASNSQEAPTRTSAPNNSRRGSNSNRNKYSTLDRAITTTTVEPVINEVIPSGNGNRARQLEVAVGHEEVFDDRLPTNTRFPPRARANYAAETTERASRGRGNRQRTTGHETADLSSFSSANNAHMLQEGPEFPQNLPNGPVRFLGVTPNEGNEDKTWTSTRNRGRPQRILEPAPVEEKYEEPQSLIRKRPIGGQYQNVDQYDGSQFQLHQNSEHKSVNNASTLPINSNQTNIADDRDAFTEVIIDVTDNPTTQVPHAMDKVALDLYAFLQQGRSNLVDFIKEAEDSSDSTNSSSDVLTTEMPDTTFSATEPDDAVGQTTSTPATTMPTSTTSSTSTTTRVTASLHTSSHEPTSTLTPSRTKFRRPGVSSSAISRNRFKSHSGSSAVITTTQVAPTEIASQTPKFRGRFGTNIAPSTGGGGYKRARPLLDKSDSKPTTVLLQEIPLQKDSVEKLSIEIKPSTGRGRYRGGSARSGSQARTTVAPSSDKQTAAIPDKLTNLGGPASHRASSFNKLGSVNRRRGNRPTSPVSSAVTNEEAMVTEQTSTASSEQENISHGEVQQQANQSPVKLAIGGIRAKPLIKPYIKPGAGRLNLRPRPGQQTTTTTTETAVTATETAADEPAGEGTEEETREAPAESTPVARLTTANPLNKLRNRNRIQIHPKTTTVRTPLPPASRRSHLLPRRKTTETPVVEPAESSTSTGSLEELDDSTEGQPQLQQLLHTEAITVASSSTPKQDEIRGLSSLLASRRRLTPRRPGQPIVSSTSSAE</sequence>
<feature type="region of interest" description="Disordered" evidence="1">
    <location>
        <begin position="326"/>
        <end position="352"/>
    </location>
</feature>
<dbReference type="InParanoid" id="A0A7M7G106"/>
<keyword evidence="4" id="KW-1185">Reference proteome</keyword>
<evidence type="ECO:0000256" key="2">
    <source>
        <dbReference type="SAM" id="SignalP"/>
    </source>
</evidence>
<organism evidence="3 4">
    <name type="scientific">Nasonia vitripennis</name>
    <name type="common">Parasitic wasp</name>
    <dbReference type="NCBI Taxonomy" id="7425"/>
    <lineage>
        <taxon>Eukaryota</taxon>
        <taxon>Metazoa</taxon>
        <taxon>Ecdysozoa</taxon>
        <taxon>Arthropoda</taxon>
        <taxon>Hexapoda</taxon>
        <taxon>Insecta</taxon>
        <taxon>Pterygota</taxon>
        <taxon>Neoptera</taxon>
        <taxon>Endopterygota</taxon>
        <taxon>Hymenoptera</taxon>
        <taxon>Apocrita</taxon>
        <taxon>Proctotrupomorpha</taxon>
        <taxon>Chalcidoidea</taxon>
        <taxon>Pteromalidae</taxon>
        <taxon>Pteromalinae</taxon>
        <taxon>Nasonia</taxon>
    </lineage>
</organism>
<feature type="region of interest" description="Disordered" evidence="1">
    <location>
        <begin position="235"/>
        <end position="270"/>
    </location>
</feature>
<feature type="region of interest" description="Disordered" evidence="1">
    <location>
        <begin position="824"/>
        <end position="878"/>
    </location>
</feature>
<proteinExistence type="predicted"/>
<dbReference type="GeneID" id="100114548"/>
<evidence type="ECO:0000256" key="1">
    <source>
        <dbReference type="SAM" id="MobiDB-lite"/>
    </source>
</evidence>
<protein>
    <recommendedName>
        <fullName evidence="5">Mucin-5AC</fullName>
    </recommendedName>
</protein>
<feature type="signal peptide" evidence="2">
    <location>
        <begin position="1"/>
        <end position="27"/>
    </location>
</feature>
<feature type="compositionally biased region" description="Polar residues" evidence="1">
    <location>
        <begin position="239"/>
        <end position="253"/>
    </location>
</feature>
<dbReference type="Proteomes" id="UP000002358">
    <property type="component" value="Unassembled WGS sequence"/>
</dbReference>